<accession>L1IFA1</accession>
<dbReference type="SUPFAM" id="SSF56815">
    <property type="entry name" value="Sec1/munc18-like (SM) proteins"/>
    <property type="match status" value="1"/>
</dbReference>
<dbReference type="HOGENOM" id="CLU_016216_3_1_1"/>
<dbReference type="eggNOG" id="KOG1301">
    <property type="taxonomic scope" value="Eukaryota"/>
</dbReference>
<sequence length="614" mass="67543">MLTADCFERMLNFNNPVDSKTSWQENWKILIYDNLSRDMVSTLFKVADLRRHGVTLHLNLHADRQPVQDAAAIYLVEPSIENIQRIARDCSSGLYDSMYLNWSSTISQDSLHSLACSVSQTDSFHRIVKVVDQYVNFVSLGHNLFTLGMHNSYMALNDPEVRDSDMERTIGSIVNSLFSVMVTLGVLPFIACPQGDAAGMVGEALNKKLSEHVRNTNNLFKDHAYSPNAHSRPVLIILDRSQDLSVNLQHAWTYEAMLHDILGMKLNKVTINEQVGDGSGRKKSSVYDLSVQDAFWVDNSGKPFPSVTDDIEDKLNTWKSEYDAIGAQGNVVSDMPQGGGIDALTRAAQLERELDNFFSLESAIVSGSVYNAKSALMQARREEEELRGAEEEEQVFGPDALGSPEDKLRLFVIYYLCNPSLSEADVAEYEGALSKLGVDMSLSSYLKYLKKMKALSSRAISMAKGSAGGGGGSLSLTDIMSQFKAGTETATGLLKSVAASVGGKKDLPVTRLVDSIMENRVGSEAENFMLLDPNIQHKSAQMSSNATRKPFREAIVFMVGSGNYIEYQDLQDYARRGGAGVGVKNVVYGSTELVTASEFLQQLNALGKKKFSSI</sequence>
<dbReference type="InterPro" id="IPR043154">
    <property type="entry name" value="Sec-1-like_dom1"/>
</dbReference>
<dbReference type="OrthoDB" id="10251230at2759"/>
<dbReference type="STRING" id="905079.L1IFA1"/>
<reference evidence="3" key="3">
    <citation type="submission" date="2015-06" db="UniProtKB">
        <authorList>
            <consortium name="EnsemblProtists"/>
        </authorList>
    </citation>
    <scope>IDENTIFICATION</scope>
</reference>
<dbReference type="KEGG" id="gtt:GUITHDRAFT_119239"/>
<protein>
    <submittedName>
        <fullName evidence="2">Sec1 family domain-containing protein 1A</fullName>
    </submittedName>
</protein>
<gene>
    <name evidence="2" type="primary">SLY1A</name>
    <name evidence="2" type="ORF">GUITHDRAFT_119239</name>
</gene>
<dbReference type="GO" id="GO:0016192">
    <property type="term" value="P:vesicle-mediated transport"/>
    <property type="evidence" value="ECO:0007669"/>
    <property type="project" value="InterPro"/>
</dbReference>
<proteinExistence type="inferred from homology"/>
<dbReference type="InterPro" id="IPR001619">
    <property type="entry name" value="Sec1-like"/>
</dbReference>
<dbReference type="AlphaFoldDB" id="L1IFA1"/>
<dbReference type="Gene3D" id="3.90.830.10">
    <property type="entry name" value="Syntaxin Binding Protein 1, Chain A, domain 2"/>
    <property type="match status" value="1"/>
</dbReference>
<dbReference type="Gene3D" id="3.40.50.1910">
    <property type="match status" value="1"/>
</dbReference>
<dbReference type="GeneID" id="17291305"/>
<evidence type="ECO:0000313" key="4">
    <source>
        <dbReference type="Proteomes" id="UP000011087"/>
    </source>
</evidence>
<keyword evidence="4" id="KW-1185">Reference proteome</keyword>
<dbReference type="RefSeq" id="XP_005821569.1">
    <property type="nucleotide sequence ID" value="XM_005821512.1"/>
</dbReference>
<comment type="similarity">
    <text evidence="1">Belongs to the STXBP/unc-18/SEC1 family.</text>
</comment>
<reference evidence="2 4" key="1">
    <citation type="journal article" date="2012" name="Nature">
        <title>Algal genomes reveal evolutionary mosaicism and the fate of nucleomorphs.</title>
        <authorList>
            <consortium name="DOE Joint Genome Institute"/>
            <person name="Curtis B.A."/>
            <person name="Tanifuji G."/>
            <person name="Burki F."/>
            <person name="Gruber A."/>
            <person name="Irimia M."/>
            <person name="Maruyama S."/>
            <person name="Arias M.C."/>
            <person name="Ball S.G."/>
            <person name="Gile G.H."/>
            <person name="Hirakawa Y."/>
            <person name="Hopkins J.F."/>
            <person name="Kuo A."/>
            <person name="Rensing S.A."/>
            <person name="Schmutz J."/>
            <person name="Symeonidi A."/>
            <person name="Elias M."/>
            <person name="Eveleigh R.J."/>
            <person name="Herman E.K."/>
            <person name="Klute M.J."/>
            <person name="Nakayama T."/>
            <person name="Obornik M."/>
            <person name="Reyes-Prieto A."/>
            <person name="Armbrust E.V."/>
            <person name="Aves S.J."/>
            <person name="Beiko R.G."/>
            <person name="Coutinho P."/>
            <person name="Dacks J.B."/>
            <person name="Durnford D.G."/>
            <person name="Fast N.M."/>
            <person name="Green B.R."/>
            <person name="Grisdale C.J."/>
            <person name="Hempel F."/>
            <person name="Henrissat B."/>
            <person name="Hoppner M.P."/>
            <person name="Ishida K."/>
            <person name="Kim E."/>
            <person name="Koreny L."/>
            <person name="Kroth P.G."/>
            <person name="Liu Y."/>
            <person name="Malik S.B."/>
            <person name="Maier U.G."/>
            <person name="McRose D."/>
            <person name="Mock T."/>
            <person name="Neilson J.A."/>
            <person name="Onodera N.T."/>
            <person name="Poole A.M."/>
            <person name="Pritham E.J."/>
            <person name="Richards T.A."/>
            <person name="Rocap G."/>
            <person name="Roy S.W."/>
            <person name="Sarai C."/>
            <person name="Schaack S."/>
            <person name="Shirato S."/>
            <person name="Slamovits C.H."/>
            <person name="Spencer D.F."/>
            <person name="Suzuki S."/>
            <person name="Worden A.Z."/>
            <person name="Zauner S."/>
            <person name="Barry K."/>
            <person name="Bell C."/>
            <person name="Bharti A.K."/>
            <person name="Crow J.A."/>
            <person name="Grimwood J."/>
            <person name="Kramer R."/>
            <person name="Lindquist E."/>
            <person name="Lucas S."/>
            <person name="Salamov A."/>
            <person name="McFadden G.I."/>
            <person name="Lane C.E."/>
            <person name="Keeling P.J."/>
            <person name="Gray M.W."/>
            <person name="Grigoriev I.V."/>
            <person name="Archibald J.M."/>
        </authorList>
    </citation>
    <scope>NUCLEOTIDE SEQUENCE</scope>
    <source>
        <strain evidence="2 4">CCMP2712</strain>
    </source>
</reference>
<name>L1IFA1_GUITC</name>
<reference evidence="4" key="2">
    <citation type="submission" date="2012-11" db="EMBL/GenBank/DDBJ databases">
        <authorList>
            <person name="Kuo A."/>
            <person name="Curtis B.A."/>
            <person name="Tanifuji G."/>
            <person name="Burki F."/>
            <person name="Gruber A."/>
            <person name="Irimia M."/>
            <person name="Maruyama S."/>
            <person name="Arias M.C."/>
            <person name="Ball S.G."/>
            <person name="Gile G.H."/>
            <person name="Hirakawa Y."/>
            <person name="Hopkins J.F."/>
            <person name="Rensing S.A."/>
            <person name="Schmutz J."/>
            <person name="Symeonidi A."/>
            <person name="Elias M."/>
            <person name="Eveleigh R.J."/>
            <person name="Herman E.K."/>
            <person name="Klute M.J."/>
            <person name="Nakayama T."/>
            <person name="Obornik M."/>
            <person name="Reyes-Prieto A."/>
            <person name="Armbrust E.V."/>
            <person name="Aves S.J."/>
            <person name="Beiko R.G."/>
            <person name="Coutinho P."/>
            <person name="Dacks J.B."/>
            <person name="Durnford D.G."/>
            <person name="Fast N.M."/>
            <person name="Green B.R."/>
            <person name="Grisdale C."/>
            <person name="Hempe F."/>
            <person name="Henrissat B."/>
            <person name="Hoppner M.P."/>
            <person name="Ishida K.-I."/>
            <person name="Kim E."/>
            <person name="Koreny L."/>
            <person name="Kroth P.G."/>
            <person name="Liu Y."/>
            <person name="Malik S.-B."/>
            <person name="Maier U.G."/>
            <person name="McRose D."/>
            <person name="Mock T."/>
            <person name="Neilson J.A."/>
            <person name="Onodera N.T."/>
            <person name="Poole A.M."/>
            <person name="Pritham E.J."/>
            <person name="Richards T.A."/>
            <person name="Rocap G."/>
            <person name="Roy S.W."/>
            <person name="Sarai C."/>
            <person name="Schaack S."/>
            <person name="Shirato S."/>
            <person name="Slamovits C.H."/>
            <person name="Spencer D.F."/>
            <person name="Suzuki S."/>
            <person name="Worden A.Z."/>
            <person name="Zauner S."/>
            <person name="Barry K."/>
            <person name="Bell C."/>
            <person name="Bharti A.K."/>
            <person name="Crow J.A."/>
            <person name="Grimwood J."/>
            <person name="Kramer R."/>
            <person name="Lindquist E."/>
            <person name="Lucas S."/>
            <person name="Salamov A."/>
            <person name="McFadden G.I."/>
            <person name="Lane C.E."/>
            <person name="Keeling P.J."/>
            <person name="Gray M.W."/>
            <person name="Grigoriev I.V."/>
            <person name="Archibald J.M."/>
        </authorList>
    </citation>
    <scope>NUCLEOTIDE SEQUENCE</scope>
    <source>
        <strain evidence="4">CCMP2712</strain>
    </source>
</reference>
<evidence type="ECO:0000313" key="3">
    <source>
        <dbReference type="EnsemblProtists" id="EKX34589"/>
    </source>
</evidence>
<evidence type="ECO:0000313" key="2">
    <source>
        <dbReference type="EMBL" id="EKX34589.1"/>
    </source>
</evidence>
<organism evidence="2">
    <name type="scientific">Guillardia theta (strain CCMP2712)</name>
    <name type="common">Cryptophyte</name>
    <dbReference type="NCBI Taxonomy" id="905079"/>
    <lineage>
        <taxon>Eukaryota</taxon>
        <taxon>Cryptophyceae</taxon>
        <taxon>Pyrenomonadales</taxon>
        <taxon>Geminigeraceae</taxon>
        <taxon>Guillardia</taxon>
    </lineage>
</organism>
<evidence type="ECO:0000256" key="1">
    <source>
        <dbReference type="ARBA" id="ARBA00009884"/>
    </source>
</evidence>
<dbReference type="InterPro" id="IPR043127">
    <property type="entry name" value="Sec-1-like_dom3a"/>
</dbReference>
<dbReference type="OMA" id="VNDLRAW"/>
<dbReference type="EMBL" id="JH993106">
    <property type="protein sequence ID" value="EKX34589.1"/>
    <property type="molecule type" value="Genomic_DNA"/>
</dbReference>
<dbReference type="InterPro" id="IPR036045">
    <property type="entry name" value="Sec1-like_sf"/>
</dbReference>
<dbReference type="Pfam" id="PF00995">
    <property type="entry name" value="Sec1"/>
    <property type="match status" value="1"/>
</dbReference>
<dbReference type="PIRSF" id="PIRSF005715">
    <property type="entry name" value="VPS45_Sec1"/>
    <property type="match status" value="1"/>
</dbReference>
<dbReference type="Gene3D" id="1.25.40.60">
    <property type="match status" value="1"/>
</dbReference>
<dbReference type="Proteomes" id="UP000011087">
    <property type="component" value="Unassembled WGS sequence"/>
</dbReference>
<dbReference type="InterPro" id="IPR027482">
    <property type="entry name" value="Sec1-like_dom2"/>
</dbReference>
<dbReference type="PaxDb" id="55529-EKX34589"/>
<dbReference type="EnsemblProtists" id="EKX34589">
    <property type="protein sequence ID" value="EKX34589"/>
    <property type="gene ID" value="GUITHDRAFT_119239"/>
</dbReference>
<dbReference type="PANTHER" id="PTHR11679">
    <property type="entry name" value="VESICLE PROTEIN SORTING-ASSOCIATED"/>
    <property type="match status" value="1"/>
</dbReference>
<dbReference type="Gene3D" id="3.40.50.2060">
    <property type="match status" value="1"/>
</dbReference>